<dbReference type="EMBL" id="ML987191">
    <property type="protein sequence ID" value="KAF2253307.1"/>
    <property type="molecule type" value="Genomic_DNA"/>
</dbReference>
<evidence type="ECO:0000313" key="3">
    <source>
        <dbReference type="Proteomes" id="UP000800094"/>
    </source>
</evidence>
<sequence>MNSLSRVYSVALGSLRTQCSSSPPYFLTMPPRTCIRGRASRQSSIPAAPSHISAGEYSTERFTDAPFHSPQSLAHKGTPPVSAPQCQRTPGEPASGHWHAERPNKLSSKLRSTFAGIHPHRLILVYPGKPVRKSGLPRKASRGGGRRARPALVRGVVWWASWLRIKRASGLSGD</sequence>
<proteinExistence type="predicted"/>
<accession>A0A6A6IT95</accession>
<feature type="region of interest" description="Disordered" evidence="1">
    <location>
        <begin position="64"/>
        <end position="103"/>
    </location>
</feature>
<evidence type="ECO:0000313" key="2">
    <source>
        <dbReference type="EMBL" id="KAF2253307.1"/>
    </source>
</evidence>
<dbReference type="Proteomes" id="UP000800094">
    <property type="component" value="Unassembled WGS sequence"/>
</dbReference>
<dbReference type="AlphaFoldDB" id="A0A6A6IT95"/>
<keyword evidence="3" id="KW-1185">Reference proteome</keyword>
<reference evidence="2" key="1">
    <citation type="journal article" date="2020" name="Stud. Mycol.">
        <title>101 Dothideomycetes genomes: a test case for predicting lifestyles and emergence of pathogens.</title>
        <authorList>
            <person name="Haridas S."/>
            <person name="Albert R."/>
            <person name="Binder M."/>
            <person name="Bloem J."/>
            <person name="Labutti K."/>
            <person name="Salamov A."/>
            <person name="Andreopoulos B."/>
            <person name="Baker S."/>
            <person name="Barry K."/>
            <person name="Bills G."/>
            <person name="Bluhm B."/>
            <person name="Cannon C."/>
            <person name="Castanera R."/>
            <person name="Culley D."/>
            <person name="Daum C."/>
            <person name="Ezra D."/>
            <person name="Gonzalez J."/>
            <person name="Henrissat B."/>
            <person name="Kuo A."/>
            <person name="Liang C."/>
            <person name="Lipzen A."/>
            <person name="Lutzoni F."/>
            <person name="Magnuson J."/>
            <person name="Mondo S."/>
            <person name="Nolan M."/>
            <person name="Ohm R."/>
            <person name="Pangilinan J."/>
            <person name="Park H.-J."/>
            <person name="Ramirez L."/>
            <person name="Alfaro M."/>
            <person name="Sun H."/>
            <person name="Tritt A."/>
            <person name="Yoshinaga Y."/>
            <person name="Zwiers L.-H."/>
            <person name="Turgeon B."/>
            <person name="Goodwin S."/>
            <person name="Spatafora J."/>
            <person name="Crous P."/>
            <person name="Grigoriev I."/>
        </authorList>
    </citation>
    <scope>NUCLEOTIDE SEQUENCE</scope>
    <source>
        <strain evidence="2">CBS 122368</strain>
    </source>
</reference>
<gene>
    <name evidence="2" type="ORF">BU26DRAFT_515671</name>
</gene>
<evidence type="ECO:0000256" key="1">
    <source>
        <dbReference type="SAM" id="MobiDB-lite"/>
    </source>
</evidence>
<dbReference type="RefSeq" id="XP_033688311.1">
    <property type="nucleotide sequence ID" value="XM_033828133.1"/>
</dbReference>
<name>A0A6A6IT95_9PLEO</name>
<dbReference type="GeneID" id="54581463"/>
<protein>
    <submittedName>
        <fullName evidence="2">Uncharacterized protein</fullName>
    </submittedName>
</protein>
<organism evidence="2 3">
    <name type="scientific">Trematosphaeria pertusa</name>
    <dbReference type="NCBI Taxonomy" id="390896"/>
    <lineage>
        <taxon>Eukaryota</taxon>
        <taxon>Fungi</taxon>
        <taxon>Dikarya</taxon>
        <taxon>Ascomycota</taxon>
        <taxon>Pezizomycotina</taxon>
        <taxon>Dothideomycetes</taxon>
        <taxon>Pleosporomycetidae</taxon>
        <taxon>Pleosporales</taxon>
        <taxon>Massarineae</taxon>
        <taxon>Trematosphaeriaceae</taxon>
        <taxon>Trematosphaeria</taxon>
    </lineage>
</organism>